<keyword evidence="2" id="KW-1185">Reference proteome</keyword>
<evidence type="ECO:0000313" key="2">
    <source>
        <dbReference type="Proteomes" id="UP000831701"/>
    </source>
</evidence>
<name>A0ACB8V9X6_9TELE</name>
<accession>A0ACB8V9X6</accession>
<dbReference type="EMBL" id="CM041554">
    <property type="protein sequence ID" value="KAI3351338.1"/>
    <property type="molecule type" value="Genomic_DNA"/>
</dbReference>
<sequence length="759" mass="84913">MDRSLINDFYQRHPDESGPLGVGPNGGQLKPGVEAKESAKVTSTTVHHGNRIQGTSRDKTRHPGGAEEEIPRGCKAGAKLKAEPTSEKSEALHKPSIPSVIMGNVNSLPNKIDELSALNNQRIYRESSLFIFTETWLNHLVPNANVDLLGFTAVRADRDTKASEGKAKVGDSSSVSLRPYYLPREFSHVITICVYIPPRADAATACEKIHSVTARLQTQHPEAFMIISGDFNHATLDSTLAVFNQVVDCPTRNNRTIDLLYVNVRDAYRSTPLPPLGKSDHNLVHHLQPLYTPLVQKQPVTTRSVRRWSPEKESALRDCFNTTVWDVLLNPHGEDIEGMTHCLTDYLNFCMQTWSPLSRLSAATQITSHWVTREVKTVLNKKRAAFRSRDREAMKAAQQEVKHCVKEAKDSHRRKGGAEAEGKQHEGDTTTPPSSSPTSTQSSPLITTDQVRGQLRKLRPRKAAGPDKVCPRLLKTCAAELGEPLQRIFNLSLQIGRVPTLWKTSRIVPVPKKNRPSELNDFRPVALTSHLMKTLERLFLSLLRPQVQHAQDRLQFAYQPGVGVEDAILYLLHRAHSHLDKGSGTVRILFLDFSSAFNTIQPTLLRDKLSRMGVDPQLMDWISDYLTGRPQYVGLKDITSDTVVSSTGAPQGTVLAPLLFTLYTSDFCYNSELCHIQKYADDTAIVGCIRDDREEEYRRLVGDFAAWCHTNHLQLNTSKTKELVIDFGRSRPRPRPVLLEGAEVEAVDSLQIPRAMDRQ</sequence>
<proteinExistence type="predicted"/>
<gene>
    <name evidence="1" type="ORF">L3Q82_005877</name>
</gene>
<protein>
    <submittedName>
        <fullName evidence="1">Uncharacterized protein</fullName>
    </submittedName>
</protein>
<organism evidence="1 2">
    <name type="scientific">Scortum barcoo</name>
    <name type="common">barcoo grunter</name>
    <dbReference type="NCBI Taxonomy" id="214431"/>
    <lineage>
        <taxon>Eukaryota</taxon>
        <taxon>Metazoa</taxon>
        <taxon>Chordata</taxon>
        <taxon>Craniata</taxon>
        <taxon>Vertebrata</taxon>
        <taxon>Euteleostomi</taxon>
        <taxon>Actinopterygii</taxon>
        <taxon>Neopterygii</taxon>
        <taxon>Teleostei</taxon>
        <taxon>Neoteleostei</taxon>
        <taxon>Acanthomorphata</taxon>
        <taxon>Eupercaria</taxon>
        <taxon>Centrarchiformes</taxon>
        <taxon>Terapontoidei</taxon>
        <taxon>Terapontidae</taxon>
        <taxon>Scortum</taxon>
    </lineage>
</organism>
<dbReference type="Proteomes" id="UP000831701">
    <property type="component" value="Chromosome 24"/>
</dbReference>
<reference evidence="1" key="1">
    <citation type="submission" date="2022-04" db="EMBL/GenBank/DDBJ databases">
        <title>Jade perch genome.</title>
        <authorList>
            <person name="Chao B."/>
        </authorList>
    </citation>
    <scope>NUCLEOTIDE SEQUENCE</scope>
    <source>
        <strain evidence="1">CB-2022</strain>
    </source>
</reference>
<comment type="caution">
    <text evidence="1">The sequence shown here is derived from an EMBL/GenBank/DDBJ whole genome shotgun (WGS) entry which is preliminary data.</text>
</comment>
<evidence type="ECO:0000313" key="1">
    <source>
        <dbReference type="EMBL" id="KAI3351338.1"/>
    </source>
</evidence>